<dbReference type="Proteomes" id="UP000438914">
    <property type="component" value="Unassembled WGS sequence"/>
</dbReference>
<evidence type="ECO:0000313" key="5">
    <source>
        <dbReference type="Proteomes" id="UP000438914"/>
    </source>
</evidence>
<dbReference type="Pfam" id="PF12849">
    <property type="entry name" value="PBP_like_2"/>
    <property type="match status" value="1"/>
</dbReference>
<feature type="chain" id="PRO_5029550733" evidence="2">
    <location>
        <begin position="22"/>
        <end position="320"/>
    </location>
</feature>
<dbReference type="SUPFAM" id="SSF53850">
    <property type="entry name" value="Periplasmic binding protein-like II"/>
    <property type="match status" value="1"/>
</dbReference>
<reference evidence="4 5" key="1">
    <citation type="submission" date="2019-08" db="EMBL/GenBank/DDBJ databases">
        <title>In-depth cultivation of the pig gut microbiome towards novel bacterial diversity and tailored functional studies.</title>
        <authorList>
            <person name="Wylensek D."/>
            <person name="Hitch T.C.A."/>
            <person name="Clavel T."/>
        </authorList>
    </citation>
    <scope>NUCLEOTIDE SEQUENCE [LARGE SCALE GENOMIC DNA]</scope>
    <source>
        <strain evidence="4 5">LKV-178-WT-2A</strain>
    </source>
</reference>
<comment type="caution">
    <text evidence="4">The sequence shown here is derived from an EMBL/GenBank/DDBJ whole genome shotgun (WGS) entry which is preliminary data.</text>
</comment>
<organism evidence="4 5">
    <name type="scientific">Hallella mizrahii</name>
    <dbReference type="NCBI Taxonomy" id="2606637"/>
    <lineage>
        <taxon>Bacteria</taxon>
        <taxon>Pseudomonadati</taxon>
        <taxon>Bacteroidota</taxon>
        <taxon>Bacteroidia</taxon>
        <taxon>Bacteroidales</taxon>
        <taxon>Prevotellaceae</taxon>
        <taxon>Hallella</taxon>
    </lineage>
</organism>
<dbReference type="InterPro" id="IPR024370">
    <property type="entry name" value="PBP_domain"/>
</dbReference>
<keyword evidence="1 2" id="KW-0732">Signal</keyword>
<evidence type="ECO:0000256" key="2">
    <source>
        <dbReference type="SAM" id="SignalP"/>
    </source>
</evidence>
<evidence type="ECO:0000256" key="1">
    <source>
        <dbReference type="ARBA" id="ARBA00022729"/>
    </source>
</evidence>
<feature type="domain" description="PBP" evidence="3">
    <location>
        <begin position="35"/>
        <end position="290"/>
    </location>
</feature>
<dbReference type="PROSITE" id="PS51257">
    <property type="entry name" value="PROKAR_LIPOPROTEIN"/>
    <property type="match status" value="1"/>
</dbReference>
<evidence type="ECO:0000313" key="4">
    <source>
        <dbReference type="EMBL" id="MST83237.1"/>
    </source>
</evidence>
<accession>A0A7K0KBE0</accession>
<dbReference type="RefSeq" id="WP_154532637.1">
    <property type="nucleotide sequence ID" value="NZ_VUNG01000001.1"/>
</dbReference>
<dbReference type="Gene3D" id="3.40.190.10">
    <property type="entry name" value="Periplasmic binding protein-like II"/>
    <property type="match status" value="2"/>
</dbReference>
<evidence type="ECO:0000259" key="3">
    <source>
        <dbReference type="Pfam" id="PF12849"/>
    </source>
</evidence>
<dbReference type="PANTHER" id="PTHR30570">
    <property type="entry name" value="PERIPLASMIC PHOSPHATE BINDING COMPONENT OF PHOSPHATE ABC TRANSPORTER"/>
    <property type="match status" value="1"/>
</dbReference>
<dbReference type="AlphaFoldDB" id="A0A7K0KBE0"/>
<dbReference type="InterPro" id="IPR050811">
    <property type="entry name" value="Phosphate_ABC_transporter"/>
</dbReference>
<gene>
    <name evidence="4" type="ORF">FYJ73_00785</name>
</gene>
<dbReference type="PANTHER" id="PTHR30570:SF1">
    <property type="entry name" value="PHOSPHATE-BINDING PROTEIN PSTS"/>
    <property type="match status" value="1"/>
</dbReference>
<sequence length="320" mass="35787">MKKITSYFFVGLALSVCLLSACGNSKKGKDGRTDTYSSGTISFVSDESFSPIIEDERFVFEHDYPQAKVKPIYTNESDAINRVLSGKSWLAFTARNFTPSELKSLQAQNYRPVAIKLAYDALAFICHKDCRDTLLSVQNIRDIMNGKATKWSDIFKDGSHEPITVVFDNPKSSTVHYVEDSILGGHAILNKNVAAVKKTADVIKYVEQHRDAIGIIGNNWLNDKGDSTNLTFNRNIRVMSVSLIHPATPTSGRKPYQYYIYSGEYPLVRTIYALLNDPRQGLPWGFAHFIEGPKGQRIVMRAGLLPVLGNINVRDVNVNQ</sequence>
<dbReference type="EMBL" id="VUNG01000001">
    <property type="protein sequence ID" value="MST83237.1"/>
    <property type="molecule type" value="Genomic_DNA"/>
</dbReference>
<proteinExistence type="predicted"/>
<feature type="signal peptide" evidence="2">
    <location>
        <begin position="1"/>
        <end position="21"/>
    </location>
</feature>
<name>A0A7K0KBE0_9BACT</name>
<protein>
    <submittedName>
        <fullName evidence="4">Phosphate-binding protein</fullName>
    </submittedName>
</protein>
<keyword evidence="5" id="KW-1185">Reference proteome</keyword>